<evidence type="ECO:0000256" key="3">
    <source>
        <dbReference type="ARBA" id="ARBA00022825"/>
    </source>
</evidence>
<dbReference type="InterPro" id="IPR001314">
    <property type="entry name" value="Peptidase_S1A"/>
</dbReference>
<dbReference type="FunCoup" id="A0A6P8U5T9">
    <property type="interactions" value="8"/>
</dbReference>
<dbReference type="Pfam" id="PF00089">
    <property type="entry name" value="Trypsin"/>
    <property type="match status" value="1"/>
</dbReference>
<protein>
    <submittedName>
        <fullName evidence="8">Granzyme B(G,H)-like</fullName>
    </submittedName>
</protein>
<feature type="signal peptide" evidence="5">
    <location>
        <begin position="1"/>
        <end position="23"/>
    </location>
</feature>
<dbReference type="GeneID" id="117546121"/>
<dbReference type="CDD" id="cd00190">
    <property type="entry name" value="Tryp_SPc"/>
    <property type="match status" value="1"/>
</dbReference>
<dbReference type="GO" id="GO:0004252">
    <property type="term" value="F:serine-type endopeptidase activity"/>
    <property type="evidence" value="ECO:0007669"/>
    <property type="project" value="InterPro"/>
</dbReference>
<dbReference type="PROSITE" id="PS50240">
    <property type="entry name" value="TRYPSIN_DOM"/>
    <property type="match status" value="1"/>
</dbReference>
<evidence type="ECO:0000259" key="6">
    <source>
        <dbReference type="PROSITE" id="PS50240"/>
    </source>
</evidence>
<evidence type="ECO:0000313" key="7">
    <source>
        <dbReference type="Proteomes" id="UP000515161"/>
    </source>
</evidence>
<dbReference type="InterPro" id="IPR001254">
    <property type="entry name" value="Trypsin_dom"/>
</dbReference>
<feature type="domain" description="Peptidase S1" evidence="6">
    <location>
        <begin position="26"/>
        <end position="252"/>
    </location>
</feature>
<dbReference type="PANTHER" id="PTHR24271">
    <property type="entry name" value="KALLIKREIN-RELATED"/>
    <property type="match status" value="1"/>
</dbReference>
<proteinExistence type="predicted"/>
<dbReference type="SUPFAM" id="SSF50494">
    <property type="entry name" value="Trypsin-like serine proteases"/>
    <property type="match status" value="1"/>
</dbReference>
<evidence type="ECO:0000256" key="4">
    <source>
        <dbReference type="ARBA" id="ARBA00023157"/>
    </source>
</evidence>
<dbReference type="KEGG" id="gacu:117546121"/>
<dbReference type="InterPro" id="IPR043504">
    <property type="entry name" value="Peptidase_S1_PA_chymotrypsin"/>
</dbReference>
<evidence type="ECO:0000256" key="5">
    <source>
        <dbReference type="SAM" id="SignalP"/>
    </source>
</evidence>
<dbReference type="FunFam" id="2.40.10.10:FF:000036">
    <property type="entry name" value="Trypsin beta"/>
    <property type="match status" value="1"/>
</dbReference>
<sequence>MKHALHRILLLQLLTTLGLHALGSEIINGKKVPDNKMQFMASVQNNQNVHICGGFLINEVFVVTAAHCDRSNPTSVVLGTHNLKKVDEKMRYGVKRCKHPSYKKVEEGADIMLLKLSRKARQNKRIKPIPLPKAEIKFKNEQKCQVAGWGSTSDGKSVDELLMVVVPIVDLEACKRIWERRNFTLPENITCAGGYRTKNGFCEGDSGGPLVCNGRAAGVVSYNWNNNCQYPNMPNVYTDLPKYLPWIRKILKKNNC</sequence>
<dbReference type="GO" id="GO:0006508">
    <property type="term" value="P:proteolysis"/>
    <property type="evidence" value="ECO:0007669"/>
    <property type="project" value="UniProtKB-KW"/>
</dbReference>
<keyword evidence="1" id="KW-0645">Protease</keyword>
<dbReference type="Proteomes" id="UP000515161">
    <property type="component" value="Unplaced"/>
</dbReference>
<accession>A0A6P8U5T9</accession>
<dbReference type="InterPro" id="IPR018114">
    <property type="entry name" value="TRYPSIN_HIS"/>
</dbReference>
<dbReference type="PROSITE" id="PS00134">
    <property type="entry name" value="TRYPSIN_HIS"/>
    <property type="match status" value="1"/>
</dbReference>
<dbReference type="SMART" id="SM00020">
    <property type="entry name" value="Tryp_SPc"/>
    <property type="match status" value="1"/>
</dbReference>
<dbReference type="PRINTS" id="PR00722">
    <property type="entry name" value="CHYMOTRYPSIN"/>
</dbReference>
<dbReference type="Gene3D" id="2.40.10.10">
    <property type="entry name" value="Trypsin-like serine proteases"/>
    <property type="match status" value="2"/>
</dbReference>
<feature type="chain" id="PRO_5028051048" evidence="5">
    <location>
        <begin position="24"/>
        <end position="256"/>
    </location>
</feature>
<dbReference type="AlphaFoldDB" id="A0A6P8U5T9"/>
<reference evidence="8" key="1">
    <citation type="submission" date="2025-08" db="UniProtKB">
        <authorList>
            <consortium name="RefSeq"/>
        </authorList>
    </citation>
    <scope>IDENTIFICATION</scope>
</reference>
<keyword evidence="2" id="KW-0378">Hydrolase</keyword>
<evidence type="ECO:0000256" key="2">
    <source>
        <dbReference type="ARBA" id="ARBA00022801"/>
    </source>
</evidence>
<dbReference type="InterPro" id="IPR009003">
    <property type="entry name" value="Peptidase_S1_PA"/>
</dbReference>
<evidence type="ECO:0000256" key="1">
    <source>
        <dbReference type="ARBA" id="ARBA00022670"/>
    </source>
</evidence>
<keyword evidence="7" id="KW-1185">Reference proteome</keyword>
<dbReference type="RefSeq" id="XP_034072121.1">
    <property type="nucleotide sequence ID" value="XM_034216230.1"/>
</dbReference>
<dbReference type="OrthoDB" id="8440449at2759"/>
<gene>
    <name evidence="8" type="primary">LOC117546121</name>
</gene>
<evidence type="ECO:0000313" key="8">
    <source>
        <dbReference type="RefSeq" id="XP_034072121.1"/>
    </source>
</evidence>
<keyword evidence="4" id="KW-1015">Disulfide bond</keyword>
<dbReference type="InParanoid" id="A0A6P8U5T9"/>
<organism evidence="7 8">
    <name type="scientific">Gymnodraco acuticeps</name>
    <name type="common">Antarctic dragonfish</name>
    <dbReference type="NCBI Taxonomy" id="8218"/>
    <lineage>
        <taxon>Eukaryota</taxon>
        <taxon>Metazoa</taxon>
        <taxon>Chordata</taxon>
        <taxon>Craniata</taxon>
        <taxon>Vertebrata</taxon>
        <taxon>Euteleostomi</taxon>
        <taxon>Actinopterygii</taxon>
        <taxon>Neopterygii</taxon>
        <taxon>Teleostei</taxon>
        <taxon>Neoteleostei</taxon>
        <taxon>Acanthomorphata</taxon>
        <taxon>Eupercaria</taxon>
        <taxon>Perciformes</taxon>
        <taxon>Notothenioidei</taxon>
        <taxon>Bathydraconidae</taxon>
        <taxon>Gymnodraco</taxon>
    </lineage>
</organism>
<dbReference type="PANTHER" id="PTHR24271:SF87">
    <property type="entry name" value="ARGININE ESTERASE-LIKE-RELATED"/>
    <property type="match status" value="1"/>
</dbReference>
<keyword evidence="3" id="KW-0720">Serine protease</keyword>
<keyword evidence="5" id="KW-0732">Signal</keyword>
<name>A0A6P8U5T9_GYMAC</name>